<evidence type="ECO:0000313" key="1">
    <source>
        <dbReference type="EMBL" id="SUH40601.1"/>
    </source>
</evidence>
<dbReference type="Gene3D" id="3.40.50.300">
    <property type="entry name" value="P-loop containing nucleotide triphosphate hydrolases"/>
    <property type="match status" value="1"/>
</dbReference>
<keyword evidence="1" id="KW-0418">Kinase</keyword>
<dbReference type="GO" id="GO:0004594">
    <property type="term" value="F:pantothenate kinase activity"/>
    <property type="evidence" value="ECO:0007669"/>
    <property type="project" value="UniProtKB-EC"/>
</dbReference>
<gene>
    <name evidence="1" type="primary">coaA_1</name>
    <name evidence="1" type="ORF">NCTC8261_07001</name>
</gene>
<dbReference type="SUPFAM" id="SSF52540">
    <property type="entry name" value="P-loop containing nucleoside triphosphate hydrolases"/>
    <property type="match status" value="1"/>
</dbReference>
<accession>A0A379X3L8</accession>
<protein>
    <submittedName>
        <fullName evidence="1">Pantothenate kinase</fullName>
        <ecNumber evidence="1">2.7.1.33</ecNumber>
    </submittedName>
</protein>
<proteinExistence type="predicted"/>
<reference evidence="1 2" key="1">
    <citation type="submission" date="2018-06" db="EMBL/GenBank/DDBJ databases">
        <authorList>
            <consortium name="Pathogen Informatics"/>
            <person name="Doyle S."/>
        </authorList>
    </citation>
    <scope>NUCLEOTIDE SEQUENCE [LARGE SCALE GENOMIC DNA]</scope>
    <source>
        <strain evidence="1 2">NCTC8261</strain>
    </source>
</reference>
<dbReference type="Proteomes" id="UP000254712">
    <property type="component" value="Unassembled WGS sequence"/>
</dbReference>
<dbReference type="EC" id="2.7.1.33" evidence="1"/>
<sequence length="113" mass="12996">MLMSIKEQSLMTPYLQFDRSQWAALRDSVPMTLTEDEIAQLKGINEDLSLEEVAEIYLPLSRLLNFYISSNLRRQAVLEQFLGTNGQRILTSSVSRAASQWVKARQHAFCKRC</sequence>
<name>A0A379X3L8_SALET</name>
<evidence type="ECO:0000313" key="2">
    <source>
        <dbReference type="Proteomes" id="UP000254712"/>
    </source>
</evidence>
<dbReference type="InterPro" id="IPR027417">
    <property type="entry name" value="P-loop_NTPase"/>
</dbReference>
<keyword evidence="1" id="KW-0808">Transferase</keyword>
<dbReference type="AlphaFoldDB" id="A0A379X3L8"/>
<organism evidence="1 2">
    <name type="scientific">Salmonella enterica I</name>
    <dbReference type="NCBI Taxonomy" id="59201"/>
    <lineage>
        <taxon>Bacteria</taxon>
        <taxon>Pseudomonadati</taxon>
        <taxon>Pseudomonadota</taxon>
        <taxon>Gammaproteobacteria</taxon>
        <taxon>Enterobacterales</taxon>
        <taxon>Enterobacteriaceae</taxon>
        <taxon>Salmonella</taxon>
    </lineage>
</organism>
<dbReference type="EMBL" id="UGXT01000002">
    <property type="protein sequence ID" value="SUH40601.1"/>
    <property type="molecule type" value="Genomic_DNA"/>
</dbReference>